<reference evidence="1" key="2">
    <citation type="journal article" date="2015" name="Fish Shellfish Immunol.">
        <title>Early steps in the European eel (Anguilla anguilla)-Vibrio vulnificus interaction in the gills: Role of the RtxA13 toxin.</title>
        <authorList>
            <person name="Callol A."/>
            <person name="Pajuelo D."/>
            <person name="Ebbesson L."/>
            <person name="Teles M."/>
            <person name="MacKenzie S."/>
            <person name="Amaro C."/>
        </authorList>
    </citation>
    <scope>NUCLEOTIDE SEQUENCE</scope>
</reference>
<organism evidence="1">
    <name type="scientific">Anguilla anguilla</name>
    <name type="common">European freshwater eel</name>
    <name type="synonym">Muraena anguilla</name>
    <dbReference type="NCBI Taxonomy" id="7936"/>
    <lineage>
        <taxon>Eukaryota</taxon>
        <taxon>Metazoa</taxon>
        <taxon>Chordata</taxon>
        <taxon>Craniata</taxon>
        <taxon>Vertebrata</taxon>
        <taxon>Euteleostomi</taxon>
        <taxon>Actinopterygii</taxon>
        <taxon>Neopterygii</taxon>
        <taxon>Teleostei</taxon>
        <taxon>Anguilliformes</taxon>
        <taxon>Anguillidae</taxon>
        <taxon>Anguilla</taxon>
    </lineage>
</organism>
<accession>A0A0E9S3L9</accession>
<proteinExistence type="predicted"/>
<evidence type="ECO:0000313" key="1">
    <source>
        <dbReference type="EMBL" id="JAH35871.1"/>
    </source>
</evidence>
<protein>
    <submittedName>
        <fullName evidence="1">Uncharacterized protein</fullName>
    </submittedName>
</protein>
<reference evidence="1" key="1">
    <citation type="submission" date="2014-11" db="EMBL/GenBank/DDBJ databases">
        <authorList>
            <person name="Amaro Gonzalez C."/>
        </authorList>
    </citation>
    <scope>NUCLEOTIDE SEQUENCE</scope>
</reference>
<dbReference type="EMBL" id="GBXM01072706">
    <property type="protein sequence ID" value="JAH35871.1"/>
    <property type="molecule type" value="Transcribed_RNA"/>
</dbReference>
<name>A0A0E9S3L9_ANGAN</name>
<sequence length="22" mass="2596">MKINLFCGCRFLKIAVEIKHCE</sequence>
<dbReference type="AlphaFoldDB" id="A0A0E9S3L9"/>